<protein>
    <submittedName>
        <fullName evidence="1">Uncharacterized protein</fullName>
    </submittedName>
</protein>
<dbReference type="KEGG" id="celz:E5225_11670"/>
<sequence length="223" mass="23637">MTIFGTDVDRTEGLTYAVVLTRAGRDAVLAALTAERFSGWVGPADEWVVVVPQTPLGHVAARRQHVEELGRTLSLAVGAPVVVVVVTRDELLQLWAWDGATLVAEYVSDPSVADPDDETAAWSGPTGAHRAPALAALAGRPDAAEEVGELLGEELGESEQESERLVALARLLGWPDWLVAVDSLPRRVPGGPDADAFQRLRVGRTGAAGVLAARAARVVRRES</sequence>
<organism evidence="1 2">
    <name type="scientific">Cellulomonas shaoxiangyii</name>
    <dbReference type="NCBI Taxonomy" id="2566013"/>
    <lineage>
        <taxon>Bacteria</taxon>
        <taxon>Bacillati</taxon>
        <taxon>Actinomycetota</taxon>
        <taxon>Actinomycetes</taxon>
        <taxon>Micrococcales</taxon>
        <taxon>Cellulomonadaceae</taxon>
        <taxon>Cellulomonas</taxon>
    </lineage>
</organism>
<gene>
    <name evidence="1" type="ORF">E5225_11670</name>
</gene>
<proteinExistence type="predicted"/>
<reference evidence="1 2" key="1">
    <citation type="submission" date="2019-04" db="EMBL/GenBank/DDBJ databases">
        <title>Isolation and identification of Cellulomonas shaoxiangyii sp. Nov. isolated from feces of the Tibetan antelopes (Pantholops hodgsonii) in the Qinghai-Tibet plateau of China.</title>
        <authorList>
            <person name="Tian Z."/>
        </authorList>
    </citation>
    <scope>NUCLEOTIDE SEQUENCE [LARGE SCALE GENOMIC DNA]</scope>
    <source>
        <strain evidence="1 2">Z28</strain>
    </source>
</reference>
<dbReference type="RefSeq" id="WP_136225432.1">
    <property type="nucleotide sequence ID" value="NZ_CP039291.1"/>
</dbReference>
<accession>A0A4P7SIP7</accession>
<dbReference type="AlphaFoldDB" id="A0A4P7SIP7"/>
<dbReference type="EMBL" id="CP039291">
    <property type="protein sequence ID" value="QCB94119.1"/>
    <property type="molecule type" value="Genomic_DNA"/>
</dbReference>
<evidence type="ECO:0000313" key="1">
    <source>
        <dbReference type="EMBL" id="QCB94119.1"/>
    </source>
</evidence>
<name>A0A4P7SIP7_9CELL</name>
<evidence type="ECO:0000313" key="2">
    <source>
        <dbReference type="Proteomes" id="UP000296469"/>
    </source>
</evidence>
<keyword evidence="2" id="KW-1185">Reference proteome</keyword>
<dbReference type="Proteomes" id="UP000296469">
    <property type="component" value="Chromosome"/>
</dbReference>